<dbReference type="PROSITE" id="PS51891">
    <property type="entry name" value="CENP_V_GFA"/>
    <property type="match status" value="1"/>
</dbReference>
<keyword evidence="2" id="KW-0479">Metal-binding</keyword>
<evidence type="ECO:0000256" key="1">
    <source>
        <dbReference type="ARBA" id="ARBA00005495"/>
    </source>
</evidence>
<feature type="domain" description="CENP-V/GFA" evidence="5">
    <location>
        <begin position="3"/>
        <end position="126"/>
    </location>
</feature>
<evidence type="ECO:0000256" key="3">
    <source>
        <dbReference type="ARBA" id="ARBA00022833"/>
    </source>
</evidence>
<comment type="caution">
    <text evidence="6">The sequence shown here is derived from an EMBL/GenBank/DDBJ whole genome shotgun (WGS) entry which is preliminary data.</text>
</comment>
<dbReference type="AlphaFoldDB" id="A0A8G2BKY1"/>
<comment type="similarity">
    <text evidence="1">Belongs to the Gfa family.</text>
</comment>
<dbReference type="PANTHER" id="PTHR33337">
    <property type="entry name" value="GFA DOMAIN-CONTAINING PROTEIN"/>
    <property type="match status" value="1"/>
</dbReference>
<proteinExistence type="inferred from homology"/>
<keyword evidence="7" id="KW-1185">Reference proteome</keyword>
<dbReference type="PANTHER" id="PTHR33337:SF44">
    <property type="entry name" value="DUF636 DOMAIN PROTEIN (AFU_ORTHOLOGUE AFUA_1G09754)"/>
    <property type="match status" value="1"/>
</dbReference>
<dbReference type="GO" id="GO:0016846">
    <property type="term" value="F:carbon-sulfur lyase activity"/>
    <property type="evidence" value="ECO:0007669"/>
    <property type="project" value="InterPro"/>
</dbReference>
<dbReference type="Pfam" id="PF04828">
    <property type="entry name" value="GFA"/>
    <property type="match status" value="1"/>
</dbReference>
<dbReference type="OrthoDB" id="9807246at2"/>
<dbReference type="InterPro" id="IPR011057">
    <property type="entry name" value="Mss4-like_sf"/>
</dbReference>
<dbReference type="RefSeq" id="WP_093153119.1">
    <property type="nucleotide sequence ID" value="NZ_FNBW01000014.1"/>
</dbReference>
<protein>
    <submittedName>
        <fullName evidence="6">Uncharacterized conserved protein</fullName>
    </submittedName>
</protein>
<accession>A0A8G2BKY1</accession>
<dbReference type="Proteomes" id="UP000198615">
    <property type="component" value="Unassembled WGS sequence"/>
</dbReference>
<evidence type="ECO:0000259" key="5">
    <source>
        <dbReference type="PROSITE" id="PS51891"/>
    </source>
</evidence>
<gene>
    <name evidence="6" type="ORF">SAMN05660686_03984</name>
</gene>
<sequence>MKLEGSCHCGKVRFSVESAHPYPFNLCYCSICRKTAGGGGFAINLGGEAASLSVEGEAHVTVYHAEGPDGPSPLGRRFCAHCGSMLWACDSRWPDLIHPFASAIDTALPVPPEKVHLMLGSRAPWVVPAVDPGDQCFEEYPNESIADWHASRGLIS</sequence>
<keyword evidence="3" id="KW-0862">Zinc</keyword>
<dbReference type="SUPFAM" id="SSF51316">
    <property type="entry name" value="Mss4-like"/>
    <property type="match status" value="1"/>
</dbReference>
<keyword evidence="4" id="KW-0456">Lyase</keyword>
<dbReference type="EMBL" id="FNBW01000014">
    <property type="protein sequence ID" value="SDG31058.1"/>
    <property type="molecule type" value="Genomic_DNA"/>
</dbReference>
<evidence type="ECO:0000256" key="2">
    <source>
        <dbReference type="ARBA" id="ARBA00022723"/>
    </source>
</evidence>
<reference evidence="6 7" key="1">
    <citation type="submission" date="2016-10" db="EMBL/GenBank/DDBJ databases">
        <authorList>
            <person name="Varghese N."/>
            <person name="Submissions S."/>
        </authorList>
    </citation>
    <scope>NUCLEOTIDE SEQUENCE [LARGE SCALE GENOMIC DNA]</scope>
    <source>
        <strain evidence="6 7">DSM 18839</strain>
    </source>
</reference>
<evidence type="ECO:0000313" key="6">
    <source>
        <dbReference type="EMBL" id="SDG31058.1"/>
    </source>
</evidence>
<organism evidence="6 7">
    <name type="scientific">Thalassobaculum litoreum DSM 18839</name>
    <dbReference type="NCBI Taxonomy" id="1123362"/>
    <lineage>
        <taxon>Bacteria</taxon>
        <taxon>Pseudomonadati</taxon>
        <taxon>Pseudomonadota</taxon>
        <taxon>Alphaproteobacteria</taxon>
        <taxon>Rhodospirillales</taxon>
        <taxon>Thalassobaculaceae</taxon>
        <taxon>Thalassobaculum</taxon>
    </lineage>
</organism>
<name>A0A8G2BKY1_9PROT</name>
<dbReference type="InterPro" id="IPR006913">
    <property type="entry name" value="CENP-V/GFA"/>
</dbReference>
<dbReference type="Gene3D" id="3.90.1590.10">
    <property type="entry name" value="glutathione-dependent formaldehyde- activating enzyme (gfa)"/>
    <property type="match status" value="1"/>
</dbReference>
<evidence type="ECO:0000256" key="4">
    <source>
        <dbReference type="ARBA" id="ARBA00023239"/>
    </source>
</evidence>
<evidence type="ECO:0000313" key="7">
    <source>
        <dbReference type="Proteomes" id="UP000198615"/>
    </source>
</evidence>
<dbReference type="GO" id="GO:0046872">
    <property type="term" value="F:metal ion binding"/>
    <property type="evidence" value="ECO:0007669"/>
    <property type="project" value="UniProtKB-KW"/>
</dbReference>